<dbReference type="InterPro" id="IPR006141">
    <property type="entry name" value="Intein_N"/>
</dbReference>
<comment type="caution">
    <text evidence="3">The sequence shown here is derived from an EMBL/GenBank/DDBJ whole genome shotgun (WGS) entry which is preliminary data.</text>
</comment>
<feature type="compositionally biased region" description="Acidic residues" evidence="1">
    <location>
        <begin position="882"/>
        <end position="903"/>
    </location>
</feature>
<dbReference type="InterPro" id="IPR003587">
    <property type="entry name" value="Hint_dom_N"/>
</dbReference>
<feature type="region of interest" description="Disordered" evidence="1">
    <location>
        <begin position="305"/>
        <end position="363"/>
    </location>
</feature>
<dbReference type="SMART" id="SM00306">
    <property type="entry name" value="HintN"/>
    <property type="match status" value="1"/>
</dbReference>
<feature type="compositionally biased region" description="Acidic residues" evidence="1">
    <location>
        <begin position="314"/>
        <end position="328"/>
    </location>
</feature>
<dbReference type="SUPFAM" id="SSF51294">
    <property type="entry name" value="Hedgehog/intein (Hint) domain"/>
    <property type="match status" value="1"/>
</dbReference>
<dbReference type="InterPro" id="IPR036844">
    <property type="entry name" value="Hint_dom_sf"/>
</dbReference>
<dbReference type="Pfam" id="PF13403">
    <property type="entry name" value="Hint_2"/>
    <property type="match status" value="1"/>
</dbReference>
<organism evidence="3 4">
    <name type="scientific">Thalassococcus lentus</name>
    <dbReference type="NCBI Taxonomy" id="1210524"/>
    <lineage>
        <taxon>Bacteria</taxon>
        <taxon>Pseudomonadati</taxon>
        <taxon>Pseudomonadota</taxon>
        <taxon>Alphaproteobacteria</taxon>
        <taxon>Rhodobacterales</taxon>
        <taxon>Roseobacteraceae</taxon>
        <taxon>Thalassococcus</taxon>
    </lineage>
</organism>
<feature type="region of interest" description="Disordered" evidence="1">
    <location>
        <begin position="513"/>
        <end position="549"/>
    </location>
</feature>
<dbReference type="InterPro" id="IPR011049">
    <property type="entry name" value="Serralysin-like_metalloprot_C"/>
</dbReference>
<evidence type="ECO:0000313" key="4">
    <source>
        <dbReference type="Proteomes" id="UP001210720"/>
    </source>
</evidence>
<dbReference type="PROSITE" id="PS50817">
    <property type="entry name" value="INTEIN_N_TER"/>
    <property type="match status" value="1"/>
</dbReference>
<dbReference type="Gene3D" id="2.150.10.10">
    <property type="entry name" value="Serralysin-like metalloprotease, C-terminal"/>
    <property type="match status" value="2"/>
</dbReference>
<sequence>MADLFLNWGDLGPFGTTLADGVTTTVDTGGVAVDVTFSADDEYASAFTFNADGYVEAEDDLNPNSFLKLYDEANDDGAAGTSTATLDFRALDTENFTDEVQTVSFRINDIDFSALDGDLENFGAGGFEDIVTVRAYDAEGNEVPVTLTPEAGGPAVSGQTATGTSLTGYTDSTGSVLVSIDEPVAQIVISYGNGGDAQQGVTVSDINFSTVDVVVDEPPIAVDDTASTDEDVAITIDVLANDIEPQGQPLTVTSASALNGTVSINPDNTLEYTPNPDYNGPDTITYTIVDPDGNSDEGEVAVTVDPVNDAPITEPDEATTPEDTDVVIDDPAGNDTDPDGDPVTTASVGDPANGTAVLNPDGTVTYTPDPGFVGEDTIPYVATDGIAETPGEIIVTVTDGNRPPIAEDDSETTPVDTAVLIDAIDNDSDPDGDALTVTFNTDPLNGSVVDNGDGTFTYTPDTGFVGTDTFEYDISDTSGDSDTAIVTVTVTDDNTPPTTVDDTATTPEDTAVVIDDPAGNDTDPDGDPVTTASVGDPANGTAVLNPDGTVTYTPDPGFVGEDTIPYVATDGTDDTPGEIIVTVTDDPAVVDAVDDSATTDEDTAIVIDVQENDTDPEDDPITTVSATDPLNGTSAVNPDGTITYTPDPGFSGTDTFEYTITEPDGATDTATVTVTVVPDTNTQPVAFDDTSTTAVDTPVIIDPALNDFDAEDPVEDLIVTNLGDPLNGTAAINPDGTVTYTPDAGFTGTDSFTYEILDTDGEGDTATVTVTVTDNGPPVAVDDTATTEEGTPVIIADPAGNDTDPEGDPLTVTEVGDPANGTATLNPDGTVTYTPDPDFTGDDTIPYTVTDGTSTDTGEIVVTVEPEDDGRIDTDVFPVAPEDQDDDPLNGLDEDDDPSDDLDSVVGTSGADSISTGDDADTISAGGGDDTVDPGIDDDLVDLGGGNDLLNDPQGADTVSGGQGDDTINVGVNTFSDYIGDDPSFAPGSPLNDLGFVNDPNQEDGRDSVQGNLGNDSISTGDDRDTIDGGGDNDTIDAGIDDDLVMGGQGDDSIIGSHGSDTLDGGQGNDYIDGSNLGALELIDAIDTVPENDRDSILGALGNDTLIGGDDDDTLLGGSGNDVLDGGIDEDSLLGGNDDDTLIGGQGADTLDGGAGADDIDGGADRDVIIVGSRPEGQDDTIDGGFEGDDFDVLDLTGLGTRGEDWRIVDTSPDSNGNGIDGTVEYLDGDGNVTGGFDFFEIEQVVPCFTPGTLIATPQGERLVEDLQVGDRVITRDNGIQEIKWVGRKDLTGHELARQPHFNPILIQKGALGNNLPEHDMLVSPNHRVLVANDKTALYFEEREVLVAAKHLTGLEGVDVVESLGVAYIHVMFEQHEVILSNGAWTESFQPGDYSLKGIGNAQRQEILELFPELEHAEGLNAYGSARRSLKKHEAQLLTK</sequence>
<dbReference type="Gene3D" id="2.60.40.3440">
    <property type="match status" value="2"/>
</dbReference>
<dbReference type="Pfam" id="PF17963">
    <property type="entry name" value="Big_9"/>
    <property type="match status" value="7"/>
</dbReference>
<feature type="region of interest" description="Disordered" evidence="1">
    <location>
        <begin position="997"/>
        <end position="1029"/>
    </location>
</feature>
<feature type="compositionally biased region" description="Acidic residues" evidence="1">
    <location>
        <begin position="1127"/>
        <end position="1141"/>
    </location>
</feature>
<dbReference type="EMBL" id="JAQIOY010000002">
    <property type="protein sequence ID" value="MDA7424467.1"/>
    <property type="molecule type" value="Genomic_DNA"/>
</dbReference>
<dbReference type="Gene3D" id="2.60.40.2810">
    <property type="match status" value="5"/>
</dbReference>
<dbReference type="PROSITE" id="PS50268">
    <property type="entry name" value="CADHERIN_2"/>
    <property type="match status" value="1"/>
</dbReference>
<protein>
    <submittedName>
        <fullName evidence="3">Ig-like domain-containing protein</fullName>
    </submittedName>
</protein>
<dbReference type="Proteomes" id="UP001210720">
    <property type="component" value="Unassembled WGS sequence"/>
</dbReference>
<proteinExistence type="predicted"/>
<feature type="compositionally biased region" description="Polar residues" evidence="1">
    <location>
        <begin position="906"/>
        <end position="916"/>
    </location>
</feature>
<dbReference type="InterPro" id="IPR018511">
    <property type="entry name" value="Hemolysin-typ_Ca-bd_CS"/>
</dbReference>
<dbReference type="InterPro" id="IPR002126">
    <property type="entry name" value="Cadherin-like_dom"/>
</dbReference>
<dbReference type="Gene3D" id="2.170.16.10">
    <property type="entry name" value="Hedgehog/Intein (Hint) domain"/>
    <property type="match status" value="1"/>
</dbReference>
<feature type="domain" description="Cadherin" evidence="2">
    <location>
        <begin position="405"/>
        <end position="530"/>
    </location>
</feature>
<dbReference type="InterPro" id="IPR028992">
    <property type="entry name" value="Hedgehog/Intein_dom"/>
</dbReference>
<dbReference type="PANTHER" id="PTHR34720">
    <property type="entry name" value="MICROCYSTIN DEPENDENT PROTEIN"/>
    <property type="match status" value="1"/>
</dbReference>
<dbReference type="Pfam" id="PF00353">
    <property type="entry name" value="HemolysinCabind"/>
    <property type="match status" value="6"/>
</dbReference>
<reference evidence="3 4" key="1">
    <citation type="submission" date="2023-01" db="EMBL/GenBank/DDBJ databases">
        <title>Thalassococcus onchidii sp. nov., isolated from a marine invertebrate from the South China Sea.</title>
        <authorList>
            <person name="Xu S."/>
            <person name="Liu Z."/>
            <person name="Xu Y."/>
        </authorList>
    </citation>
    <scope>NUCLEOTIDE SEQUENCE [LARGE SCALE GENOMIC DNA]</scope>
    <source>
        <strain evidence="3 4">KCTC 32084</strain>
    </source>
</reference>
<dbReference type="PRINTS" id="PR00313">
    <property type="entry name" value="CABNDNGRPT"/>
</dbReference>
<dbReference type="RefSeq" id="WP_271431821.1">
    <property type="nucleotide sequence ID" value="NZ_JAQIOY010000002.1"/>
</dbReference>
<keyword evidence="4" id="KW-1185">Reference proteome</keyword>
<dbReference type="SUPFAM" id="SSF51120">
    <property type="entry name" value="beta-Roll"/>
    <property type="match status" value="2"/>
</dbReference>
<feature type="region of interest" description="Disordered" evidence="1">
    <location>
        <begin position="865"/>
        <end position="965"/>
    </location>
</feature>
<name>A0ABT4XR99_9RHOB</name>
<dbReference type="NCBIfam" id="NF012211">
    <property type="entry name" value="tand_rpt_95"/>
    <property type="match status" value="7"/>
</dbReference>
<dbReference type="PANTHER" id="PTHR34720:SF9">
    <property type="entry name" value="BLR4714 PROTEIN"/>
    <property type="match status" value="1"/>
</dbReference>
<evidence type="ECO:0000259" key="2">
    <source>
        <dbReference type="PROSITE" id="PS50268"/>
    </source>
</evidence>
<evidence type="ECO:0000256" key="1">
    <source>
        <dbReference type="SAM" id="MobiDB-lite"/>
    </source>
</evidence>
<feature type="region of interest" description="Disordered" evidence="1">
    <location>
        <begin position="612"/>
        <end position="644"/>
    </location>
</feature>
<accession>A0ABT4XR99</accession>
<feature type="compositionally biased region" description="Acidic residues" evidence="1">
    <location>
        <begin position="930"/>
        <end position="941"/>
    </location>
</feature>
<dbReference type="InterPro" id="IPR001343">
    <property type="entry name" value="Hemolysn_Ca-bd"/>
</dbReference>
<feature type="region of interest" description="Disordered" evidence="1">
    <location>
        <begin position="1127"/>
        <end position="1158"/>
    </location>
</feature>
<dbReference type="PROSITE" id="PS00330">
    <property type="entry name" value="HEMOLYSIN_CALCIUM"/>
    <property type="match status" value="1"/>
</dbReference>
<gene>
    <name evidence="3" type="ORF">PFY00_07010</name>
</gene>
<feature type="compositionally biased region" description="Polar residues" evidence="1">
    <location>
        <begin position="622"/>
        <end position="644"/>
    </location>
</feature>
<evidence type="ECO:0000313" key="3">
    <source>
        <dbReference type="EMBL" id="MDA7424467.1"/>
    </source>
</evidence>